<organism evidence="1 2">
    <name type="scientific">Tectimicrobiota bacterium</name>
    <dbReference type="NCBI Taxonomy" id="2528274"/>
    <lineage>
        <taxon>Bacteria</taxon>
        <taxon>Pseudomonadati</taxon>
        <taxon>Nitrospinota/Tectimicrobiota group</taxon>
        <taxon>Candidatus Tectimicrobiota</taxon>
    </lineage>
</organism>
<evidence type="ECO:0000313" key="2">
    <source>
        <dbReference type="Proteomes" id="UP000752292"/>
    </source>
</evidence>
<comment type="caution">
    <text evidence="1">The sequence shown here is derived from an EMBL/GenBank/DDBJ whole genome shotgun (WGS) entry which is preliminary data.</text>
</comment>
<reference evidence="1" key="1">
    <citation type="submission" date="2020-07" db="EMBL/GenBank/DDBJ databases">
        <title>Huge and variable diversity of episymbiotic CPR bacteria and DPANN archaea in groundwater ecosystems.</title>
        <authorList>
            <person name="He C.Y."/>
            <person name="Keren R."/>
            <person name="Whittaker M."/>
            <person name="Farag I.F."/>
            <person name="Doudna J."/>
            <person name="Cate J.H.D."/>
            <person name="Banfield J.F."/>
        </authorList>
    </citation>
    <scope>NUCLEOTIDE SEQUENCE</scope>
    <source>
        <strain evidence="1">NC_groundwater_1370_Ag_S-0.2um_69_93</strain>
    </source>
</reference>
<sequence length="59" mass="6116">MSALPPTGGDAPPPPAAHPHLGGRIRFCVSCGGELALRKWERGDGSMQLLCPRPGCGHV</sequence>
<feature type="non-terminal residue" evidence="1">
    <location>
        <position position="59"/>
    </location>
</feature>
<protein>
    <submittedName>
        <fullName evidence="1">Uncharacterized protein</fullName>
    </submittedName>
</protein>
<dbReference type="Proteomes" id="UP000752292">
    <property type="component" value="Unassembled WGS sequence"/>
</dbReference>
<dbReference type="AlphaFoldDB" id="A0A932ZU58"/>
<accession>A0A932ZU58</accession>
<dbReference type="EMBL" id="JACQRX010000198">
    <property type="protein sequence ID" value="MBI4251703.1"/>
    <property type="molecule type" value="Genomic_DNA"/>
</dbReference>
<proteinExistence type="predicted"/>
<evidence type="ECO:0000313" key="1">
    <source>
        <dbReference type="EMBL" id="MBI4251703.1"/>
    </source>
</evidence>
<gene>
    <name evidence="1" type="ORF">HY618_04510</name>
</gene>
<name>A0A932ZU58_UNCTE</name>